<dbReference type="NCBIfam" id="NF033619">
    <property type="entry name" value="perm_MlaE_1"/>
    <property type="match status" value="1"/>
</dbReference>
<accession>A0ABS1CKR4</accession>
<comment type="function">
    <text evidence="1">Part of the ABC transporter complex MlaFEDB, which is involved in a phospholipid transport pathway that maintains lipid asymmetry in the outer membrane by retrograde trafficking of phospholipids from the outer membrane to the inner membrane. Probably responsible for the translocation of the substrate across the membrane.</text>
</comment>
<dbReference type="NCBIfam" id="TIGR00056">
    <property type="entry name" value="MlaE family lipid ABC transporter permease subunit"/>
    <property type="match status" value="1"/>
</dbReference>
<evidence type="ECO:0000256" key="4">
    <source>
        <dbReference type="ARBA" id="ARBA00011380"/>
    </source>
</evidence>
<dbReference type="InterPro" id="IPR030802">
    <property type="entry name" value="Permease_MalE"/>
</dbReference>
<evidence type="ECO:0000256" key="10">
    <source>
        <dbReference type="ARBA" id="ARBA00022989"/>
    </source>
</evidence>
<keyword evidence="8 12" id="KW-0997">Cell inner membrane</keyword>
<keyword evidence="10 12" id="KW-1133">Transmembrane helix</keyword>
<gene>
    <name evidence="13" type="ORF">CKO31_17110</name>
</gene>
<dbReference type="InterPro" id="IPR053408">
    <property type="entry name" value="MlaE_Permease"/>
</dbReference>
<keyword evidence="11 12" id="KW-0472">Membrane</keyword>
<evidence type="ECO:0000256" key="2">
    <source>
        <dbReference type="ARBA" id="ARBA00004429"/>
    </source>
</evidence>
<evidence type="ECO:0000256" key="1">
    <source>
        <dbReference type="ARBA" id="ARBA00002460"/>
    </source>
</evidence>
<evidence type="ECO:0000256" key="8">
    <source>
        <dbReference type="ARBA" id="ARBA00022519"/>
    </source>
</evidence>
<evidence type="ECO:0000256" key="12">
    <source>
        <dbReference type="RuleBase" id="RU362044"/>
    </source>
</evidence>
<evidence type="ECO:0000313" key="13">
    <source>
        <dbReference type="EMBL" id="MBK1632427.1"/>
    </source>
</evidence>
<keyword evidence="9 12" id="KW-0812">Transmembrane</keyword>
<reference evidence="13 14" key="1">
    <citation type="journal article" date="2020" name="Microorganisms">
        <title>Osmotic Adaptation and Compatible Solute Biosynthesis of Phototrophic Bacteria as Revealed from Genome Analyses.</title>
        <authorList>
            <person name="Imhoff J.F."/>
            <person name="Rahn T."/>
            <person name="Kunzel S."/>
            <person name="Keller A."/>
            <person name="Neulinger S.C."/>
        </authorList>
    </citation>
    <scope>NUCLEOTIDE SEQUENCE [LARGE SCALE GENOMIC DNA]</scope>
    <source>
        <strain evidence="13 14">DSM 6210</strain>
    </source>
</reference>
<evidence type="ECO:0000256" key="11">
    <source>
        <dbReference type="ARBA" id="ARBA00023136"/>
    </source>
</evidence>
<dbReference type="PANTHER" id="PTHR30188">
    <property type="entry name" value="ABC TRANSPORTER PERMEASE PROTEIN-RELATED"/>
    <property type="match status" value="1"/>
</dbReference>
<feature type="transmembrane region" description="Helical" evidence="12">
    <location>
        <begin position="199"/>
        <end position="219"/>
    </location>
</feature>
<dbReference type="Pfam" id="PF02405">
    <property type="entry name" value="MlaE"/>
    <property type="match status" value="1"/>
</dbReference>
<comment type="subunit">
    <text evidence="4">The complex is composed of two ATP-binding proteins (MlaF), two transmembrane proteins (MlaE), two cytoplasmic solute-binding proteins (MlaB) and six periplasmic solute-binding proteins (MlaD).</text>
</comment>
<dbReference type="EMBL" id="NRRV01000047">
    <property type="protein sequence ID" value="MBK1632427.1"/>
    <property type="molecule type" value="Genomic_DNA"/>
</dbReference>
<sequence>MVIDALVRLGRSGLTALAGIGRAHVLLAGIVGGLPELLPRPRLLLAQIYNIGVLSVLIIAVSGLFVGMVLGLQGYYVLNQFGADESLGIMVAASLVRELGPVVTALLVAGRAGSALTAEIGLMKATEQLSALEMMAVDPVRRVLTPRFFGGFLAMPLLAAMFSALGVLGGWFVGVGLLGVDDGAFWSQMQAKLDFREDVINGVIKSLVFGVVVTWIALFEGYDATPTSAGVSRATTRSVVHAALAVLGLDFILTALMFGD</sequence>
<protein>
    <recommendedName>
        <fullName evidence="5">Intermembrane phospholipid transport system permease protein MlaE</fullName>
    </recommendedName>
</protein>
<evidence type="ECO:0000256" key="3">
    <source>
        <dbReference type="ARBA" id="ARBA00007556"/>
    </source>
</evidence>
<comment type="similarity">
    <text evidence="3 12">Belongs to the MlaE permease family.</text>
</comment>
<comment type="caution">
    <text evidence="13">The sequence shown here is derived from an EMBL/GenBank/DDBJ whole genome shotgun (WGS) entry which is preliminary data.</text>
</comment>
<feature type="transmembrane region" description="Helical" evidence="12">
    <location>
        <begin position="51"/>
        <end position="76"/>
    </location>
</feature>
<name>A0ABS1CKR4_9GAMM</name>
<evidence type="ECO:0000313" key="14">
    <source>
        <dbReference type="Proteomes" id="UP000748752"/>
    </source>
</evidence>
<keyword evidence="6" id="KW-0813">Transport</keyword>
<dbReference type="InterPro" id="IPR003453">
    <property type="entry name" value="ABC_MlaE_roteobac"/>
</dbReference>
<dbReference type="PANTHER" id="PTHR30188:SF4">
    <property type="entry name" value="PROTEIN TRIGALACTOSYLDIACYLGLYCEROL 1, CHLOROPLASTIC"/>
    <property type="match status" value="1"/>
</dbReference>
<proteinExistence type="inferred from homology"/>
<feature type="transmembrane region" description="Helical" evidence="12">
    <location>
        <begin position="20"/>
        <end position="39"/>
    </location>
</feature>
<feature type="transmembrane region" description="Helical" evidence="12">
    <location>
        <begin position="148"/>
        <end position="178"/>
    </location>
</feature>
<evidence type="ECO:0000256" key="9">
    <source>
        <dbReference type="ARBA" id="ARBA00022692"/>
    </source>
</evidence>
<comment type="subcellular location">
    <subcellularLocation>
        <location evidence="2 12">Cell inner membrane</location>
        <topology evidence="2 12">Multi-pass membrane protein</topology>
    </subcellularLocation>
</comment>
<feature type="transmembrane region" description="Helical" evidence="12">
    <location>
        <begin position="239"/>
        <end position="258"/>
    </location>
</feature>
<keyword evidence="7" id="KW-1003">Cell membrane</keyword>
<organism evidence="13 14">
    <name type="scientific">Thiohalocapsa halophila</name>
    <dbReference type="NCBI Taxonomy" id="69359"/>
    <lineage>
        <taxon>Bacteria</taxon>
        <taxon>Pseudomonadati</taxon>
        <taxon>Pseudomonadota</taxon>
        <taxon>Gammaproteobacteria</taxon>
        <taxon>Chromatiales</taxon>
        <taxon>Chromatiaceae</taxon>
        <taxon>Thiohalocapsa</taxon>
    </lineage>
</organism>
<keyword evidence="14" id="KW-1185">Reference proteome</keyword>
<dbReference type="Proteomes" id="UP000748752">
    <property type="component" value="Unassembled WGS sequence"/>
</dbReference>
<evidence type="ECO:0000256" key="6">
    <source>
        <dbReference type="ARBA" id="ARBA00022448"/>
    </source>
</evidence>
<evidence type="ECO:0000256" key="7">
    <source>
        <dbReference type="ARBA" id="ARBA00022475"/>
    </source>
</evidence>
<evidence type="ECO:0000256" key="5">
    <source>
        <dbReference type="ARBA" id="ARBA00020857"/>
    </source>
</evidence>